<gene>
    <name evidence="1" type="ORF">HID58_093809</name>
</gene>
<name>A0ABQ7XBB0_BRANA</name>
<protein>
    <submittedName>
        <fullName evidence="1">Uncharacterized protein</fullName>
    </submittedName>
</protein>
<accession>A0ABQ7XBB0</accession>
<dbReference type="EMBL" id="JAGKQM010001000">
    <property type="protein sequence ID" value="KAH0852644.1"/>
    <property type="molecule type" value="Genomic_DNA"/>
</dbReference>
<proteinExistence type="predicted"/>
<sequence>MMSQSLSFKRRNQWPLLMSEVKESIVVVIAVPLLRLLCGDVIVSVFALWWLVNDHLVIVTEMTQDYFLELSIVLTCKPILRHTPTSGVSFKLSLDFLVVREFCFVSDHNLGVVTVSDRLLYATCRPSSAVTASSTGNRAFGPAPQITCP</sequence>
<evidence type="ECO:0000313" key="2">
    <source>
        <dbReference type="Proteomes" id="UP000824890"/>
    </source>
</evidence>
<dbReference type="Proteomes" id="UP000824890">
    <property type="component" value="Unassembled WGS sequence"/>
</dbReference>
<organism evidence="1 2">
    <name type="scientific">Brassica napus</name>
    <name type="common">Rape</name>
    <dbReference type="NCBI Taxonomy" id="3708"/>
    <lineage>
        <taxon>Eukaryota</taxon>
        <taxon>Viridiplantae</taxon>
        <taxon>Streptophyta</taxon>
        <taxon>Embryophyta</taxon>
        <taxon>Tracheophyta</taxon>
        <taxon>Spermatophyta</taxon>
        <taxon>Magnoliopsida</taxon>
        <taxon>eudicotyledons</taxon>
        <taxon>Gunneridae</taxon>
        <taxon>Pentapetalae</taxon>
        <taxon>rosids</taxon>
        <taxon>malvids</taxon>
        <taxon>Brassicales</taxon>
        <taxon>Brassicaceae</taxon>
        <taxon>Brassiceae</taxon>
        <taxon>Brassica</taxon>
    </lineage>
</organism>
<evidence type="ECO:0000313" key="1">
    <source>
        <dbReference type="EMBL" id="KAH0852644.1"/>
    </source>
</evidence>
<keyword evidence="2" id="KW-1185">Reference proteome</keyword>
<comment type="caution">
    <text evidence="1">The sequence shown here is derived from an EMBL/GenBank/DDBJ whole genome shotgun (WGS) entry which is preliminary data.</text>
</comment>
<reference evidence="1 2" key="1">
    <citation type="submission" date="2021-05" db="EMBL/GenBank/DDBJ databases">
        <title>Genome Assembly of Synthetic Allotetraploid Brassica napus Reveals Homoeologous Exchanges between Subgenomes.</title>
        <authorList>
            <person name="Davis J.T."/>
        </authorList>
    </citation>
    <scope>NUCLEOTIDE SEQUENCE [LARGE SCALE GENOMIC DNA]</scope>
    <source>
        <strain evidence="2">cv. Da-Ae</strain>
        <tissue evidence="1">Seedling</tissue>
    </source>
</reference>